<evidence type="ECO:0000256" key="1">
    <source>
        <dbReference type="SAM" id="MobiDB-lite"/>
    </source>
</evidence>
<accession>A0A6V8PIQ9</accession>
<feature type="region of interest" description="Disordered" evidence="1">
    <location>
        <begin position="18"/>
        <end position="43"/>
    </location>
</feature>
<evidence type="ECO:0000313" key="3">
    <source>
        <dbReference type="Proteomes" id="UP000568877"/>
    </source>
</evidence>
<dbReference type="Proteomes" id="UP000568877">
    <property type="component" value="Unassembled WGS sequence"/>
</dbReference>
<gene>
    <name evidence="2" type="ORF">HKBW3S42_00316</name>
</gene>
<evidence type="ECO:0000313" key="2">
    <source>
        <dbReference type="EMBL" id="GFP32010.1"/>
    </source>
</evidence>
<comment type="caution">
    <text evidence="2">The sequence shown here is derived from an EMBL/GenBank/DDBJ whole genome shotgun (WGS) entry which is preliminary data.</text>
</comment>
<dbReference type="AlphaFoldDB" id="A0A6V8PIQ9"/>
<sequence>MVNLHLQRAILQVVENQLRANDPPETQGRGYKKIRGSQRAYRG</sequence>
<feature type="compositionally biased region" description="Basic residues" evidence="1">
    <location>
        <begin position="30"/>
        <end position="43"/>
    </location>
</feature>
<proteinExistence type="predicted"/>
<reference evidence="2 3" key="1">
    <citation type="journal article" date="2020" name="Front. Microbiol.">
        <title>Single-cell genomics of novel Actinobacteria with the Wood-Ljungdahl pathway discovered in a serpentinizing system.</title>
        <authorList>
            <person name="Merino N."/>
            <person name="Kawai M."/>
            <person name="Boyd E.S."/>
            <person name="Colman D.R."/>
            <person name="McGlynn S.E."/>
            <person name="Nealson K.H."/>
            <person name="Kurokawa K."/>
            <person name="Hongoh Y."/>
        </authorList>
    </citation>
    <scope>NUCLEOTIDE SEQUENCE [LARGE SCALE GENOMIC DNA]</scope>
    <source>
        <strain evidence="2 3">S42</strain>
    </source>
</reference>
<protein>
    <submittedName>
        <fullName evidence="2">Uncharacterized protein</fullName>
    </submittedName>
</protein>
<name>A0A6V8PIQ9_9ACTN</name>
<organism evidence="2 3">
    <name type="scientific">Candidatus Hakubella thermalkaliphila</name>
    <dbReference type="NCBI Taxonomy" id="2754717"/>
    <lineage>
        <taxon>Bacteria</taxon>
        <taxon>Bacillati</taxon>
        <taxon>Actinomycetota</taxon>
        <taxon>Actinomycetota incertae sedis</taxon>
        <taxon>Candidatus Hakubellales</taxon>
        <taxon>Candidatus Hakubellaceae</taxon>
        <taxon>Candidatus Hakubella</taxon>
    </lineage>
</organism>
<dbReference type="EMBL" id="BLSA01000023">
    <property type="protein sequence ID" value="GFP32010.1"/>
    <property type="molecule type" value="Genomic_DNA"/>
</dbReference>